<comment type="subcellular location">
    <subcellularLocation>
        <location evidence="1">Cell membrane</location>
        <topology evidence="1">Multi-pass membrane protein</topology>
    </subcellularLocation>
</comment>
<keyword evidence="4 5" id="KW-0472">Membrane</keyword>
<feature type="transmembrane region" description="Helical" evidence="5">
    <location>
        <begin position="49"/>
        <end position="70"/>
    </location>
</feature>
<keyword evidence="2 5" id="KW-0812">Transmembrane</keyword>
<feature type="transmembrane region" description="Helical" evidence="5">
    <location>
        <begin position="102"/>
        <end position="124"/>
    </location>
</feature>
<evidence type="ECO:0000256" key="4">
    <source>
        <dbReference type="ARBA" id="ARBA00023136"/>
    </source>
</evidence>
<keyword evidence="8" id="KW-1185">Reference proteome</keyword>
<evidence type="ECO:0000256" key="3">
    <source>
        <dbReference type="ARBA" id="ARBA00022989"/>
    </source>
</evidence>
<dbReference type="InterPro" id="IPR020846">
    <property type="entry name" value="MFS_dom"/>
</dbReference>
<dbReference type="InterPro" id="IPR036259">
    <property type="entry name" value="MFS_trans_sf"/>
</dbReference>
<name>A0A841ALZ1_9MICO</name>
<feature type="transmembrane region" description="Helical" evidence="5">
    <location>
        <begin position="227"/>
        <end position="249"/>
    </location>
</feature>
<dbReference type="EMBL" id="JACHMJ010000001">
    <property type="protein sequence ID" value="MBB5842736.1"/>
    <property type="molecule type" value="Genomic_DNA"/>
</dbReference>
<dbReference type="AlphaFoldDB" id="A0A841ALZ1"/>
<feature type="transmembrane region" description="Helical" evidence="5">
    <location>
        <begin position="350"/>
        <end position="374"/>
    </location>
</feature>
<dbReference type="InterPro" id="IPR011701">
    <property type="entry name" value="MFS"/>
</dbReference>
<gene>
    <name evidence="7" type="ORF">HD599_001059</name>
</gene>
<feature type="transmembrane region" description="Helical" evidence="5">
    <location>
        <begin position="380"/>
        <end position="402"/>
    </location>
</feature>
<dbReference type="PANTHER" id="PTHR23523">
    <property type="match status" value="1"/>
</dbReference>
<dbReference type="PANTHER" id="PTHR23523:SF2">
    <property type="entry name" value="2-NITROIMIDAZOLE TRANSPORTER"/>
    <property type="match status" value="1"/>
</dbReference>
<dbReference type="Pfam" id="PF07690">
    <property type="entry name" value="MFS_1"/>
    <property type="match status" value="1"/>
</dbReference>
<accession>A0A841ALZ1</accession>
<feature type="transmembrane region" description="Helical" evidence="5">
    <location>
        <begin position="77"/>
        <end position="96"/>
    </location>
</feature>
<feature type="transmembrane region" description="Helical" evidence="5">
    <location>
        <begin position="261"/>
        <end position="285"/>
    </location>
</feature>
<feature type="transmembrane region" description="Helical" evidence="5">
    <location>
        <begin position="318"/>
        <end position="338"/>
    </location>
</feature>
<evidence type="ECO:0000313" key="8">
    <source>
        <dbReference type="Proteomes" id="UP000536685"/>
    </source>
</evidence>
<dbReference type="GO" id="GO:0022857">
    <property type="term" value="F:transmembrane transporter activity"/>
    <property type="evidence" value="ECO:0007669"/>
    <property type="project" value="InterPro"/>
</dbReference>
<evidence type="ECO:0000313" key="7">
    <source>
        <dbReference type="EMBL" id="MBB5842736.1"/>
    </source>
</evidence>
<sequence length="414" mass="43194">MQSPRPLPLWGGRTLALVGIVTLALSLRTAVTAISPIISEIRQDIPLTGVGIGLIGMLPPIFFALSGIIGPWLSRRVGLDGAIVLSVAVMIVGHLVRAASGSFPVLLVGSAVTLVGVGICNVLLPPVVKKYFPDRIGFVTATYVTIMSISTALPSLLAVPISDSIGWRYSLAIWAAVAGTALVPWLLLLTRHRRDTAAALLGEPDPSDVVETPDAALEGRLVRSPMAVAIAVTFAVSTINAYASFAWLPQILVDLVHVTPAAAGTLLAVYSIAGFPGSIVAPILVSRLRSPFWVIVAGVAFFVTGYLGLLLVPGTLTVVWVLLIGFGPILFPVCLVLINARTRSHTGSVALSGFAQAIGYTVGAFGPLLLGVLHDATGGWTVPLLFLLVVSFAGVFGAVVLAKPGYVEDQLARR</sequence>
<proteinExistence type="predicted"/>
<comment type="caution">
    <text evidence="7">The sequence shown here is derived from an EMBL/GenBank/DDBJ whole genome shotgun (WGS) entry which is preliminary data.</text>
</comment>
<evidence type="ECO:0000259" key="6">
    <source>
        <dbReference type="PROSITE" id="PS50850"/>
    </source>
</evidence>
<feature type="domain" description="Major facilitator superfamily (MFS) profile" evidence="6">
    <location>
        <begin position="14"/>
        <end position="406"/>
    </location>
</feature>
<keyword evidence="3 5" id="KW-1133">Transmembrane helix</keyword>
<dbReference type="Gene3D" id="1.20.1250.20">
    <property type="entry name" value="MFS general substrate transporter like domains"/>
    <property type="match status" value="1"/>
</dbReference>
<evidence type="ECO:0000256" key="5">
    <source>
        <dbReference type="SAM" id="Phobius"/>
    </source>
</evidence>
<feature type="transmembrane region" description="Helical" evidence="5">
    <location>
        <begin position="171"/>
        <end position="189"/>
    </location>
</feature>
<evidence type="ECO:0000256" key="2">
    <source>
        <dbReference type="ARBA" id="ARBA00022692"/>
    </source>
</evidence>
<protein>
    <submittedName>
        <fullName evidence="7">CP family cyanate transporter-like MFS transporter</fullName>
    </submittedName>
</protein>
<dbReference type="GO" id="GO:0005886">
    <property type="term" value="C:plasma membrane"/>
    <property type="evidence" value="ECO:0007669"/>
    <property type="project" value="UniProtKB-SubCell"/>
</dbReference>
<dbReference type="SUPFAM" id="SSF103473">
    <property type="entry name" value="MFS general substrate transporter"/>
    <property type="match status" value="1"/>
</dbReference>
<dbReference type="PROSITE" id="PS50850">
    <property type="entry name" value="MFS"/>
    <property type="match status" value="1"/>
</dbReference>
<reference evidence="7 8" key="1">
    <citation type="submission" date="2020-08" db="EMBL/GenBank/DDBJ databases">
        <title>Sequencing the genomes of 1000 actinobacteria strains.</title>
        <authorList>
            <person name="Klenk H.-P."/>
        </authorList>
    </citation>
    <scope>NUCLEOTIDE SEQUENCE [LARGE SCALE GENOMIC DNA]</scope>
    <source>
        <strain evidence="7 8">DSM 105784</strain>
    </source>
</reference>
<dbReference type="InterPro" id="IPR052524">
    <property type="entry name" value="MFS_Cyanate_Porter"/>
</dbReference>
<dbReference type="RefSeq" id="WP_184234317.1">
    <property type="nucleotide sequence ID" value="NZ_JACHMJ010000001.1"/>
</dbReference>
<feature type="transmembrane region" description="Helical" evidence="5">
    <location>
        <begin position="136"/>
        <end position="159"/>
    </location>
</feature>
<dbReference type="Proteomes" id="UP000536685">
    <property type="component" value="Unassembled WGS sequence"/>
</dbReference>
<evidence type="ECO:0000256" key="1">
    <source>
        <dbReference type="ARBA" id="ARBA00004651"/>
    </source>
</evidence>
<feature type="transmembrane region" description="Helical" evidence="5">
    <location>
        <begin position="292"/>
        <end position="312"/>
    </location>
</feature>
<organism evidence="7 8">
    <name type="scientific">Conyzicola lurida</name>
    <dbReference type="NCBI Taxonomy" id="1172621"/>
    <lineage>
        <taxon>Bacteria</taxon>
        <taxon>Bacillati</taxon>
        <taxon>Actinomycetota</taxon>
        <taxon>Actinomycetes</taxon>
        <taxon>Micrococcales</taxon>
        <taxon>Microbacteriaceae</taxon>
        <taxon>Conyzicola</taxon>
    </lineage>
</organism>